<dbReference type="PANTHER" id="PTHR10642">
    <property type="entry name" value="RIBONUCLEASE H1"/>
    <property type="match status" value="1"/>
</dbReference>
<name>A0ABM7NSY8_9VIRU</name>
<accession>A0ABM7NSY8</accession>
<sequence>MYTRKNSRKNSSNVRQKRKIVVYTDGSCINNGKPTAAGGFGIHFPNGELKDISRIFTKGCCTNQKTELYAILVAIKYIEKNFDLELCTVIINTDSEYSINSVTKWAHAHSKNNWRKKNGIPIANKQFIEPIYEYYQNYDIEIIWVEAHTGARDARSMANARADYLANRAAKKSLELGGCHKFSGGKTNRNNFNSKTSFSNSRFKRNSSSSTSDLQESSFDNESWTKKSTRYPIRSSNKFSRKQFDKFNQNKFPVGDNFIVELASKKPSN</sequence>
<evidence type="ECO:0000313" key="10">
    <source>
        <dbReference type="EMBL" id="BCS83294.1"/>
    </source>
</evidence>
<organism evidence="10 11">
    <name type="scientific">Cotonvirus japonicus</name>
    <dbReference type="NCBI Taxonomy" id="2811091"/>
    <lineage>
        <taxon>Viruses</taxon>
        <taxon>Varidnaviria</taxon>
        <taxon>Bamfordvirae</taxon>
        <taxon>Nucleocytoviricota</taxon>
        <taxon>Megaviricetes</taxon>
        <taxon>Imitervirales</taxon>
        <taxon>Mimiviridae</taxon>
        <taxon>Megamimivirinae</taxon>
        <taxon>Cotonvirus</taxon>
        <taxon>Cotonvirus japonicum</taxon>
    </lineage>
</organism>
<dbReference type="InterPro" id="IPR002156">
    <property type="entry name" value="RNaseH_domain"/>
</dbReference>
<keyword evidence="5" id="KW-0479">Metal-binding</keyword>
<evidence type="ECO:0000256" key="5">
    <source>
        <dbReference type="ARBA" id="ARBA00022723"/>
    </source>
</evidence>
<evidence type="ECO:0000256" key="4">
    <source>
        <dbReference type="ARBA" id="ARBA00022722"/>
    </source>
</evidence>
<protein>
    <recommendedName>
        <fullName evidence="3">ribonuclease H</fullName>
        <ecNumber evidence="3">3.1.26.4</ecNumber>
    </recommendedName>
</protein>
<keyword evidence="6" id="KW-0255">Endonuclease</keyword>
<proteinExistence type="inferred from homology"/>
<evidence type="ECO:0000313" key="11">
    <source>
        <dbReference type="Proteomes" id="UP001321479"/>
    </source>
</evidence>
<dbReference type="PANTHER" id="PTHR10642:SF26">
    <property type="entry name" value="RIBONUCLEASE H1"/>
    <property type="match status" value="1"/>
</dbReference>
<dbReference type="GeneID" id="80558499"/>
<dbReference type="SUPFAM" id="SSF53098">
    <property type="entry name" value="Ribonuclease H-like"/>
    <property type="match status" value="1"/>
</dbReference>
<feature type="domain" description="RNase H type-1" evidence="9">
    <location>
        <begin position="16"/>
        <end position="171"/>
    </location>
</feature>
<evidence type="ECO:0000256" key="3">
    <source>
        <dbReference type="ARBA" id="ARBA00012180"/>
    </source>
</evidence>
<dbReference type="Pfam" id="PF00075">
    <property type="entry name" value="RNase_H"/>
    <property type="match status" value="1"/>
</dbReference>
<keyword evidence="11" id="KW-1185">Reference proteome</keyword>
<evidence type="ECO:0000256" key="6">
    <source>
        <dbReference type="ARBA" id="ARBA00022759"/>
    </source>
</evidence>
<comment type="similarity">
    <text evidence="2">Belongs to the RNase H family.</text>
</comment>
<dbReference type="InterPro" id="IPR050092">
    <property type="entry name" value="RNase_H"/>
</dbReference>
<feature type="compositionally biased region" description="Low complexity" evidence="8">
    <location>
        <begin position="186"/>
        <end position="218"/>
    </location>
</feature>
<dbReference type="CDD" id="cd09280">
    <property type="entry name" value="RNase_HI_eukaryote_like"/>
    <property type="match status" value="1"/>
</dbReference>
<dbReference type="InterPro" id="IPR036397">
    <property type="entry name" value="RNaseH_sf"/>
</dbReference>
<evidence type="ECO:0000256" key="1">
    <source>
        <dbReference type="ARBA" id="ARBA00000077"/>
    </source>
</evidence>
<keyword evidence="7" id="KW-0378">Hydrolase</keyword>
<keyword evidence="4" id="KW-0540">Nuclease</keyword>
<dbReference type="RefSeq" id="YP_010841902.1">
    <property type="nucleotide sequence ID" value="NC_079139.1"/>
</dbReference>
<feature type="region of interest" description="Disordered" evidence="8">
    <location>
        <begin position="185"/>
        <end position="219"/>
    </location>
</feature>
<evidence type="ECO:0000256" key="2">
    <source>
        <dbReference type="ARBA" id="ARBA00005300"/>
    </source>
</evidence>
<dbReference type="Proteomes" id="UP001321479">
    <property type="component" value="Segment"/>
</dbReference>
<evidence type="ECO:0000256" key="8">
    <source>
        <dbReference type="SAM" id="MobiDB-lite"/>
    </source>
</evidence>
<evidence type="ECO:0000256" key="7">
    <source>
        <dbReference type="ARBA" id="ARBA00022801"/>
    </source>
</evidence>
<evidence type="ECO:0000259" key="9">
    <source>
        <dbReference type="PROSITE" id="PS50879"/>
    </source>
</evidence>
<comment type="catalytic activity">
    <reaction evidence="1">
        <text>Endonucleolytic cleavage to 5'-phosphomonoester.</text>
        <dbReference type="EC" id="3.1.26.4"/>
    </reaction>
</comment>
<dbReference type="InterPro" id="IPR012337">
    <property type="entry name" value="RNaseH-like_sf"/>
</dbReference>
<dbReference type="EMBL" id="AP024483">
    <property type="protein sequence ID" value="BCS83294.1"/>
    <property type="molecule type" value="Genomic_DNA"/>
</dbReference>
<reference evidence="10 11" key="1">
    <citation type="submission" date="2021-02" db="EMBL/GenBank/DDBJ databases">
        <title>Cotonvirus japonicus, which uses Golgi apparatus of host cells for its virion factory, phylogenetically links tailed tupanvirus and icosahedral mimivirus.</title>
        <authorList>
            <person name="Takahashi H."/>
            <person name="Fukaya S."/>
            <person name="Song C."/>
            <person name="Murata K."/>
            <person name="Takemura M."/>
        </authorList>
    </citation>
    <scope>NUCLEOTIDE SEQUENCE [LARGE SCALE GENOMIC DNA]</scope>
</reference>
<dbReference type="EC" id="3.1.26.4" evidence="3"/>
<dbReference type="Gene3D" id="3.30.420.10">
    <property type="entry name" value="Ribonuclease H-like superfamily/Ribonuclease H"/>
    <property type="match status" value="1"/>
</dbReference>
<dbReference type="PROSITE" id="PS50879">
    <property type="entry name" value="RNASE_H_1"/>
    <property type="match status" value="1"/>
</dbReference>